<proteinExistence type="predicted"/>
<accession>A0AAU3GUV9</accession>
<evidence type="ECO:0000256" key="1">
    <source>
        <dbReference type="SAM" id="Phobius"/>
    </source>
</evidence>
<name>A0AAU3GUV9_9ACTN</name>
<protein>
    <submittedName>
        <fullName evidence="2">Uncharacterized protein</fullName>
    </submittedName>
</protein>
<keyword evidence="1" id="KW-0812">Transmembrane</keyword>
<feature type="transmembrane region" description="Helical" evidence="1">
    <location>
        <begin position="18"/>
        <end position="37"/>
    </location>
</feature>
<organism evidence="2">
    <name type="scientific">Streptomyces sp. NBC_01401</name>
    <dbReference type="NCBI Taxonomy" id="2903854"/>
    <lineage>
        <taxon>Bacteria</taxon>
        <taxon>Bacillati</taxon>
        <taxon>Actinomycetota</taxon>
        <taxon>Actinomycetes</taxon>
        <taxon>Kitasatosporales</taxon>
        <taxon>Streptomycetaceae</taxon>
        <taxon>Streptomyces</taxon>
    </lineage>
</organism>
<keyword evidence="1" id="KW-1133">Transmembrane helix</keyword>
<dbReference type="AlphaFoldDB" id="A0AAU3GUV9"/>
<keyword evidence="1" id="KW-0472">Membrane</keyword>
<sequence length="139" mass="15059">MPGNVLLLMDQKDTQQTLAMTAWIPAASSAAVALAVWGSSRRTRIHMGGGFEGQGQDESVLWTELPLVLLGAGLLPMAVWLLTFRALRTLRTNVARGNVVMIAAVAATAVTVLYAWGLYAWTDHLDPEYVRSIGSQLHL</sequence>
<dbReference type="EMBL" id="CP109535">
    <property type="protein sequence ID" value="WTY96935.1"/>
    <property type="molecule type" value="Genomic_DNA"/>
</dbReference>
<feature type="transmembrane region" description="Helical" evidence="1">
    <location>
        <begin position="67"/>
        <end position="87"/>
    </location>
</feature>
<gene>
    <name evidence="2" type="ORF">OG626_19515</name>
</gene>
<reference evidence="2" key="1">
    <citation type="submission" date="2022-10" db="EMBL/GenBank/DDBJ databases">
        <title>The complete genomes of actinobacterial strains from the NBC collection.</title>
        <authorList>
            <person name="Joergensen T.S."/>
            <person name="Alvarez Arevalo M."/>
            <person name="Sterndorff E.B."/>
            <person name="Faurdal D."/>
            <person name="Vuksanovic O."/>
            <person name="Mourched A.-S."/>
            <person name="Charusanti P."/>
            <person name="Shaw S."/>
            <person name="Blin K."/>
            <person name="Weber T."/>
        </authorList>
    </citation>
    <scope>NUCLEOTIDE SEQUENCE</scope>
    <source>
        <strain evidence="2">NBC_01401</strain>
    </source>
</reference>
<evidence type="ECO:0000313" key="2">
    <source>
        <dbReference type="EMBL" id="WTY96935.1"/>
    </source>
</evidence>
<feature type="transmembrane region" description="Helical" evidence="1">
    <location>
        <begin position="99"/>
        <end position="121"/>
    </location>
</feature>